<gene>
    <name evidence="1" type="ORF">DMAD_07834</name>
</gene>
<organism evidence="1 2">
    <name type="scientific">Drosophila madeirensis</name>
    <name type="common">Fruit fly</name>
    <dbReference type="NCBI Taxonomy" id="30013"/>
    <lineage>
        <taxon>Eukaryota</taxon>
        <taxon>Metazoa</taxon>
        <taxon>Ecdysozoa</taxon>
        <taxon>Arthropoda</taxon>
        <taxon>Hexapoda</taxon>
        <taxon>Insecta</taxon>
        <taxon>Pterygota</taxon>
        <taxon>Neoptera</taxon>
        <taxon>Endopterygota</taxon>
        <taxon>Diptera</taxon>
        <taxon>Brachycera</taxon>
        <taxon>Muscomorpha</taxon>
        <taxon>Ephydroidea</taxon>
        <taxon>Drosophilidae</taxon>
        <taxon>Drosophila</taxon>
        <taxon>Sophophora</taxon>
    </lineage>
</organism>
<evidence type="ECO:0000313" key="2">
    <source>
        <dbReference type="Proteomes" id="UP001500889"/>
    </source>
</evidence>
<accession>A0AAU9F5N2</accession>
<dbReference type="Gene3D" id="3.80.10.10">
    <property type="entry name" value="Ribonuclease Inhibitor"/>
    <property type="match status" value="1"/>
</dbReference>
<sequence length="194" mass="22435">MNMFASMEYLILSDNPQLTKLHLKGDIKELQATNCGLTSVILDGRIISLHLENNFHLDDVRITQPQTLEQLHLTNTNLSSLGFLSKATRLMDLDLPAIETLKDVPDKWKSKQLKRLSLTYPTDIISELKDLNYLEINQEKLREIYIKDVDYDLLVKEDKFKCEHLRELLSGVQVPKDVTFWEEEEDSTLNCGDN</sequence>
<dbReference type="EMBL" id="AP029263">
    <property type="protein sequence ID" value="BFF88973.1"/>
    <property type="molecule type" value="Genomic_DNA"/>
</dbReference>
<evidence type="ECO:0000313" key="1">
    <source>
        <dbReference type="EMBL" id="BFF88973.1"/>
    </source>
</evidence>
<proteinExistence type="predicted"/>
<name>A0AAU9F5N2_DROMD</name>
<keyword evidence="2" id="KW-1185">Reference proteome</keyword>
<protein>
    <submittedName>
        <fullName evidence="1">Leucine-rich repeat-containing protein 15</fullName>
    </submittedName>
</protein>
<dbReference type="InterPro" id="IPR032675">
    <property type="entry name" value="LRR_dom_sf"/>
</dbReference>
<dbReference type="AlphaFoldDB" id="A0AAU9F5N2"/>
<dbReference type="Proteomes" id="UP001500889">
    <property type="component" value="Chromosome O"/>
</dbReference>
<dbReference type="SUPFAM" id="SSF52047">
    <property type="entry name" value="RNI-like"/>
    <property type="match status" value="1"/>
</dbReference>
<reference evidence="1 2" key="1">
    <citation type="submission" date="2024-02" db="EMBL/GenBank/DDBJ databases">
        <title>A chromosome-level genome assembly of Drosophila madeirensis, a fruit fly species endemic to Madeira island.</title>
        <authorList>
            <person name="Tomihara K."/>
            <person name="Llopart A."/>
            <person name="Yamamoto D."/>
        </authorList>
    </citation>
    <scope>NUCLEOTIDE SEQUENCE [LARGE SCALE GENOMIC DNA]</scope>
    <source>
        <strain evidence="1 2">RF1</strain>
    </source>
</reference>